<name>B4W3Y2_9CYAN</name>
<dbReference type="AlphaFoldDB" id="B4W3Y2"/>
<dbReference type="EMBL" id="DS989876">
    <property type="protein sequence ID" value="EDX71097.1"/>
    <property type="molecule type" value="Genomic_DNA"/>
</dbReference>
<dbReference type="HOGENOM" id="CLU_3287945_0_0_3"/>
<reference evidence="1 2" key="1">
    <citation type="submission" date="2008-07" db="EMBL/GenBank/DDBJ databases">
        <authorList>
            <person name="Tandeau de Marsac N."/>
            <person name="Ferriera S."/>
            <person name="Johnson J."/>
            <person name="Kravitz S."/>
            <person name="Beeson K."/>
            <person name="Sutton G."/>
            <person name="Rogers Y.-H."/>
            <person name="Friedman R."/>
            <person name="Frazier M."/>
            <person name="Venter J.C."/>
        </authorList>
    </citation>
    <scope>NUCLEOTIDE SEQUENCE [LARGE SCALE GENOMIC DNA]</scope>
    <source>
        <strain evidence="1 2">PCC 7420</strain>
    </source>
</reference>
<gene>
    <name evidence="1" type="ORF">MC7420_4284</name>
</gene>
<proteinExistence type="predicted"/>
<dbReference type="Proteomes" id="UP000003835">
    <property type="component" value="Unassembled WGS sequence"/>
</dbReference>
<accession>B4W3Y2</accession>
<sequence length="40" mass="4477">MKIRRIKGAIATQKQVPLNEGKGSVAKTDESGRVLLFSYW</sequence>
<protein>
    <submittedName>
        <fullName evidence="1">Uncharacterized protein</fullName>
    </submittedName>
</protein>
<keyword evidence="2" id="KW-1185">Reference proteome</keyword>
<dbReference type="STRING" id="118168.MC7420_4284"/>
<organism evidence="1 2">
    <name type="scientific">Coleofasciculus chthonoplastes PCC 7420</name>
    <dbReference type="NCBI Taxonomy" id="118168"/>
    <lineage>
        <taxon>Bacteria</taxon>
        <taxon>Bacillati</taxon>
        <taxon>Cyanobacteriota</taxon>
        <taxon>Cyanophyceae</taxon>
        <taxon>Coleofasciculales</taxon>
        <taxon>Coleofasciculaceae</taxon>
        <taxon>Coleofasciculus</taxon>
    </lineage>
</organism>
<evidence type="ECO:0000313" key="1">
    <source>
        <dbReference type="EMBL" id="EDX71097.1"/>
    </source>
</evidence>
<evidence type="ECO:0000313" key="2">
    <source>
        <dbReference type="Proteomes" id="UP000003835"/>
    </source>
</evidence>